<dbReference type="Proteomes" id="UP000703038">
    <property type="component" value="Unassembled WGS sequence"/>
</dbReference>
<dbReference type="Pfam" id="PF08044">
    <property type="entry name" value="DUF1707"/>
    <property type="match status" value="1"/>
</dbReference>
<feature type="transmembrane region" description="Helical" evidence="1">
    <location>
        <begin position="109"/>
        <end position="134"/>
    </location>
</feature>
<dbReference type="EMBL" id="JAFBBK010000001">
    <property type="protein sequence ID" value="MBM7416091.1"/>
    <property type="molecule type" value="Genomic_DNA"/>
</dbReference>
<feature type="transmembrane region" description="Helical" evidence="1">
    <location>
        <begin position="75"/>
        <end position="97"/>
    </location>
</feature>
<gene>
    <name evidence="3" type="ORF">JOE42_002824</name>
</gene>
<name>A0ABS2KWC0_9NOCA</name>
<evidence type="ECO:0000313" key="4">
    <source>
        <dbReference type="Proteomes" id="UP000703038"/>
    </source>
</evidence>
<proteinExistence type="predicted"/>
<keyword evidence="4" id="KW-1185">Reference proteome</keyword>
<keyword evidence="1" id="KW-1133">Transmembrane helix</keyword>
<dbReference type="InterPro" id="IPR012551">
    <property type="entry name" value="DUF1707_SHOCT-like"/>
</dbReference>
<evidence type="ECO:0000313" key="3">
    <source>
        <dbReference type="EMBL" id="MBM7416091.1"/>
    </source>
</evidence>
<comment type="caution">
    <text evidence="3">The sequence shown here is derived from an EMBL/GenBank/DDBJ whole genome shotgun (WGS) entry which is preliminary data.</text>
</comment>
<protein>
    <recommendedName>
        <fullName evidence="2">DUF1707 domain-containing protein</fullName>
    </recommendedName>
</protein>
<accession>A0ABS2KWC0</accession>
<keyword evidence="1" id="KW-0812">Transmembrane</keyword>
<evidence type="ECO:0000256" key="1">
    <source>
        <dbReference type="SAM" id="Phobius"/>
    </source>
</evidence>
<feature type="domain" description="DUF1707" evidence="2">
    <location>
        <begin position="8"/>
        <end position="51"/>
    </location>
</feature>
<sequence>MTAPQTHEQALALLTAAVGDGRLTLDEFDTRSAAVVSARSDADLAAATADLHPAPSTPGHPTTVPAAAWLRWASVVALCSAIYVITCVASGSMLYPWPVWVAGPWGMVLLVHSIAAATQGLGTVSCGAAVARAARPWGTAGR</sequence>
<reference evidence="3 4" key="1">
    <citation type="submission" date="2021-01" db="EMBL/GenBank/DDBJ databases">
        <title>Genomics of switchgrass bacterial isolates.</title>
        <authorList>
            <person name="Shade A."/>
        </authorList>
    </citation>
    <scope>NUCLEOTIDE SEQUENCE [LARGE SCALE GENOMIC DNA]</scope>
    <source>
        <strain evidence="3 4">PvP111</strain>
    </source>
</reference>
<dbReference type="RefSeq" id="WP_204868983.1">
    <property type="nucleotide sequence ID" value="NZ_JAFBBK010000001.1"/>
</dbReference>
<organism evidence="3 4">
    <name type="scientific">Rhodococcoides corynebacterioides</name>
    <dbReference type="NCBI Taxonomy" id="53972"/>
    <lineage>
        <taxon>Bacteria</taxon>
        <taxon>Bacillati</taxon>
        <taxon>Actinomycetota</taxon>
        <taxon>Actinomycetes</taxon>
        <taxon>Mycobacteriales</taxon>
        <taxon>Nocardiaceae</taxon>
        <taxon>Rhodococcoides</taxon>
    </lineage>
</organism>
<keyword evidence="1" id="KW-0472">Membrane</keyword>
<evidence type="ECO:0000259" key="2">
    <source>
        <dbReference type="Pfam" id="PF08044"/>
    </source>
</evidence>